<protein>
    <submittedName>
        <fullName evidence="1">Uncharacterized protein</fullName>
    </submittedName>
</protein>
<gene>
    <name evidence="1" type="ORF">NRP21_25535</name>
</gene>
<comment type="caution">
    <text evidence="1">The sequence shown here is derived from an EMBL/GenBank/DDBJ whole genome shotgun (WGS) entry which is preliminary data.</text>
</comment>
<reference evidence="1 2" key="1">
    <citation type="submission" date="2022-06" db="EMBL/GenBank/DDBJ databases">
        <title>Roseomonas CN29.</title>
        <authorList>
            <person name="Cheng Y."/>
            <person name="He X."/>
        </authorList>
    </citation>
    <scope>NUCLEOTIDE SEQUENCE [LARGE SCALE GENOMIC DNA]</scope>
    <source>
        <strain evidence="1 2">CN29</strain>
    </source>
</reference>
<accession>A0ABT1XBC3</accession>
<sequence>MTDKDLLAGDLRTAIRAALSGMLRGLDDEAATLAQNRITEQLGQALTHAPMRGSAVQGMAVRAEIAAMYDEVLREMSEASGRPSRGFKGKT</sequence>
<evidence type="ECO:0000313" key="1">
    <source>
        <dbReference type="EMBL" id="MCR0985418.1"/>
    </source>
</evidence>
<evidence type="ECO:0000313" key="2">
    <source>
        <dbReference type="Proteomes" id="UP001524642"/>
    </source>
</evidence>
<dbReference type="Proteomes" id="UP001524642">
    <property type="component" value="Unassembled WGS sequence"/>
</dbReference>
<organism evidence="1 2">
    <name type="scientific">Roseomonas populi</name>
    <dbReference type="NCBI Taxonomy" id="3121582"/>
    <lineage>
        <taxon>Bacteria</taxon>
        <taxon>Pseudomonadati</taxon>
        <taxon>Pseudomonadota</taxon>
        <taxon>Alphaproteobacteria</taxon>
        <taxon>Acetobacterales</taxon>
        <taxon>Roseomonadaceae</taxon>
        <taxon>Roseomonas</taxon>
    </lineage>
</organism>
<proteinExistence type="predicted"/>
<dbReference type="RefSeq" id="WP_257719066.1">
    <property type="nucleotide sequence ID" value="NZ_JANJOU010000034.1"/>
</dbReference>
<dbReference type="EMBL" id="JANJOU010000034">
    <property type="protein sequence ID" value="MCR0985418.1"/>
    <property type="molecule type" value="Genomic_DNA"/>
</dbReference>
<keyword evidence="2" id="KW-1185">Reference proteome</keyword>
<name>A0ABT1XBC3_9PROT</name>